<keyword evidence="2" id="KW-1185">Reference proteome</keyword>
<sequence>MYVLEHENLLAGFQDKVVTEAIKVAAEQELSVGQVFALNAKGEAVAMTKESVATEVYGIMADAVATAASETKAAVCYKRGEFNSRKIILPTDSNAVEYKKALSNIGITLRDTIAAIPQTKGEE</sequence>
<comment type="caution">
    <text evidence="1">The sequence shown here is derived from an EMBL/GenBank/DDBJ whole genome shotgun (WGS) entry which is preliminary data.</text>
</comment>
<dbReference type="Proteomes" id="UP001478862">
    <property type="component" value="Unassembled WGS sequence"/>
</dbReference>
<evidence type="ECO:0000313" key="2">
    <source>
        <dbReference type="Proteomes" id="UP001478862"/>
    </source>
</evidence>
<dbReference type="Pfam" id="PF02924">
    <property type="entry name" value="HDPD"/>
    <property type="match status" value="1"/>
</dbReference>
<proteinExistence type="predicted"/>
<name>A0ABV1MTT6_9BACI</name>
<protein>
    <submittedName>
        <fullName evidence="1">Head decoration protein</fullName>
    </submittedName>
</protein>
<organism evidence="1 2">
    <name type="scientific">Lysinibacillus zambalensis</name>
    <dbReference type="NCBI Taxonomy" id="3160866"/>
    <lineage>
        <taxon>Bacteria</taxon>
        <taxon>Bacillati</taxon>
        <taxon>Bacillota</taxon>
        <taxon>Bacilli</taxon>
        <taxon>Bacillales</taxon>
        <taxon>Bacillaceae</taxon>
        <taxon>Lysinibacillus</taxon>
    </lineage>
</organism>
<evidence type="ECO:0000313" key="1">
    <source>
        <dbReference type="EMBL" id="MEQ6355927.1"/>
    </source>
</evidence>
<dbReference type="InterPro" id="IPR004195">
    <property type="entry name" value="Head_decoration_D"/>
</dbReference>
<accession>A0ABV1MTT6</accession>
<dbReference type="RefSeq" id="WP_349660438.1">
    <property type="nucleotide sequence ID" value="NZ_JBEGDG010000010.1"/>
</dbReference>
<gene>
    <name evidence="1" type="ORF">ABNX05_14955</name>
</gene>
<dbReference type="EMBL" id="JBEGDG010000010">
    <property type="protein sequence ID" value="MEQ6355927.1"/>
    <property type="molecule type" value="Genomic_DNA"/>
</dbReference>
<reference evidence="1 2" key="1">
    <citation type="submission" date="2024-06" db="EMBL/GenBank/DDBJ databases">
        <title>Lysinibacillus zambalefons sp. nov., a Novel Firmicute Isolated from the Poon Bato Zambales Hyperalkaline Spring.</title>
        <authorList>
            <person name="Aja J.A."/>
            <person name="Lazaro J.E.H."/>
            <person name="Llorin L.D."/>
            <person name="Lim K.R."/>
            <person name="Teodosio J."/>
            <person name="Dalisay D.S."/>
        </authorList>
    </citation>
    <scope>NUCLEOTIDE SEQUENCE [LARGE SCALE GENOMIC DNA]</scope>
    <source>
        <strain evidence="1 2">M3</strain>
    </source>
</reference>
<dbReference type="Gene3D" id="2.40.300.10">
    <property type="entry name" value="Head decoration protein D"/>
    <property type="match status" value="1"/>
</dbReference>